<organism evidence="3 4">
    <name type="scientific">Bacillus thuringiensis</name>
    <dbReference type="NCBI Taxonomy" id="1428"/>
    <lineage>
        <taxon>Bacteria</taxon>
        <taxon>Bacillati</taxon>
        <taxon>Bacillota</taxon>
        <taxon>Bacilli</taxon>
        <taxon>Bacillales</taxon>
        <taxon>Bacillaceae</taxon>
        <taxon>Bacillus</taxon>
        <taxon>Bacillus cereus group</taxon>
    </lineage>
</organism>
<accession>A0A9X6VCK2</accession>
<dbReference type="Pfam" id="PF10087">
    <property type="entry name" value="DUF2325"/>
    <property type="match status" value="1"/>
</dbReference>
<reference evidence="3 4" key="1">
    <citation type="submission" date="2017-09" db="EMBL/GenBank/DDBJ databases">
        <title>Large-scale bioinformatics analysis of Bacillus genomes uncovers conserved roles of natural products in bacterial physiology.</title>
        <authorList>
            <consortium name="Agbiome Team Llc"/>
            <person name="Bleich R.M."/>
            <person name="Kirk G.J."/>
            <person name="Santa Maria K.C."/>
            <person name="Allen S.E."/>
            <person name="Farag S."/>
            <person name="Shank E.A."/>
            <person name="Bowers A."/>
        </authorList>
    </citation>
    <scope>NUCLEOTIDE SEQUENCE [LARGE SCALE GENOMIC DNA]</scope>
    <source>
        <strain evidence="3 4">AFS015413</strain>
    </source>
</reference>
<comment type="caution">
    <text evidence="3">The sequence shown here is derived from an EMBL/GenBank/DDBJ whole genome shotgun (WGS) entry which is preliminary data.</text>
</comment>
<protein>
    <submittedName>
        <fullName evidence="3">DUF2325 domain-containing protein</fullName>
    </submittedName>
</protein>
<feature type="compositionally biased region" description="Basic and acidic residues" evidence="2">
    <location>
        <begin position="90"/>
        <end position="106"/>
    </location>
</feature>
<dbReference type="InterPro" id="IPR016772">
    <property type="entry name" value="UCP020408"/>
</dbReference>
<dbReference type="EMBL" id="NTUS01000026">
    <property type="protein sequence ID" value="PFB07982.1"/>
    <property type="molecule type" value="Genomic_DNA"/>
</dbReference>
<dbReference type="AlphaFoldDB" id="A0A9X6VCK2"/>
<evidence type="ECO:0000313" key="4">
    <source>
        <dbReference type="Proteomes" id="UP000220397"/>
    </source>
</evidence>
<proteinExistence type="inferred from homology"/>
<evidence type="ECO:0000256" key="2">
    <source>
        <dbReference type="SAM" id="MobiDB-lite"/>
    </source>
</evidence>
<gene>
    <name evidence="3" type="ORF">CN398_09640</name>
</gene>
<comment type="similarity">
    <text evidence="1">Belongs to the UPF0751 family.</text>
</comment>
<sequence>MNGKGLFSVDNILVEQIKKELVQTIECFTLEHLDEYKKVIKKYFDVLESIKGLEKKKKSLQNVLADNTRQLKEDIHIDNTEGSNVEAETTDFKEKESDNIKSEEKEIEDDKIHNSLDIAKNKMYLFERKIRGGFVPEIDGFVPEKVIRELGLKHHDYVYAIEDGYANGDMKKYQYSLAKRTEKPVDDNRVQVNLCPIEKDGNMLVVRKSLEDGRDIKFGEVPYSFLLNMDEVIDLKLKEEMIVDIAYPADKPDKVKVIWVYDIRDSEREAKLVFQSKRTVNKKEEKNIAEDEIIIDEDALKGKSILIIGNEPKKALYKASIEARGGSFLWANARSHVTILEPLVKKADMVIFLLKVTKHVAMKQVKALCKERDIPFITTFSTGKSTIVKLAEETEV</sequence>
<feature type="region of interest" description="Disordered" evidence="2">
    <location>
        <begin position="80"/>
        <end position="106"/>
    </location>
</feature>
<evidence type="ECO:0000256" key="1">
    <source>
        <dbReference type="ARBA" id="ARBA00007189"/>
    </source>
</evidence>
<name>A0A9X6VCK2_BACTU</name>
<evidence type="ECO:0000313" key="3">
    <source>
        <dbReference type="EMBL" id="PFB07982.1"/>
    </source>
</evidence>
<dbReference type="Proteomes" id="UP000220397">
    <property type="component" value="Unassembled WGS sequence"/>
</dbReference>